<organism evidence="5 6">
    <name type="scientific">Pseudomonas putida (strain DOT-T1E)</name>
    <dbReference type="NCBI Taxonomy" id="1196325"/>
    <lineage>
        <taxon>Bacteria</taxon>
        <taxon>Pseudomonadati</taxon>
        <taxon>Pseudomonadota</taxon>
        <taxon>Gammaproteobacteria</taxon>
        <taxon>Pseudomonadales</taxon>
        <taxon>Pseudomonadaceae</taxon>
        <taxon>Pseudomonas</taxon>
    </lineage>
</organism>
<evidence type="ECO:0000259" key="3">
    <source>
        <dbReference type="Pfam" id="PF00725"/>
    </source>
</evidence>
<feature type="domain" description="3-hydroxyacyl-CoA dehydrogenase C-terminal" evidence="3">
    <location>
        <begin position="187"/>
        <end position="284"/>
    </location>
</feature>
<evidence type="ECO:0000313" key="5">
    <source>
        <dbReference type="EMBL" id="AFO51273.1"/>
    </source>
</evidence>
<dbReference type="RefSeq" id="WP_014861883.1">
    <property type="nucleotide sequence ID" value="NC_018220.1"/>
</dbReference>
<gene>
    <name evidence="5" type="primary">paaH</name>
    <name evidence="5" type="ordered locus">T1E_5452</name>
</gene>
<keyword evidence="2" id="KW-0520">NAD</keyword>
<dbReference type="KEGG" id="ppx:T1E_5452"/>
<feature type="domain" description="3-hydroxyacyl-CoA dehydrogenase C-terminal" evidence="3">
    <location>
        <begin position="413"/>
        <end position="496"/>
    </location>
</feature>
<dbReference type="PANTHER" id="PTHR48075:SF5">
    <property type="entry name" value="3-HYDROXYBUTYRYL-COA DEHYDROGENASE"/>
    <property type="match status" value="1"/>
</dbReference>
<dbReference type="GO" id="GO:0006631">
    <property type="term" value="P:fatty acid metabolic process"/>
    <property type="evidence" value="ECO:0007669"/>
    <property type="project" value="InterPro"/>
</dbReference>
<dbReference type="HOGENOM" id="CLU_009834_2_3_6"/>
<dbReference type="Pfam" id="PF00725">
    <property type="entry name" value="3HCDH"/>
    <property type="match status" value="2"/>
</dbReference>
<protein>
    <submittedName>
        <fullName evidence="5">3-hydroxybutyryl-CoA dehydrogenase</fullName>
    </submittedName>
</protein>
<dbReference type="Proteomes" id="UP000006503">
    <property type="component" value="Chromosome"/>
</dbReference>
<dbReference type="PATRIC" id="fig|1196325.3.peg.5411"/>
<dbReference type="Pfam" id="PF02737">
    <property type="entry name" value="3HCDH_N"/>
    <property type="match status" value="1"/>
</dbReference>
<proteinExistence type="predicted"/>
<dbReference type="GO" id="GO:0016616">
    <property type="term" value="F:oxidoreductase activity, acting on the CH-OH group of donors, NAD or NADP as acceptor"/>
    <property type="evidence" value="ECO:0007669"/>
    <property type="project" value="InterPro"/>
</dbReference>
<keyword evidence="1" id="KW-0560">Oxidoreductase</keyword>
<dbReference type="Gene3D" id="1.10.1040.10">
    <property type="entry name" value="N-(1-d-carboxylethyl)-l-norvaline Dehydrogenase, domain 2"/>
    <property type="match status" value="2"/>
</dbReference>
<dbReference type="EMBL" id="CP003734">
    <property type="protein sequence ID" value="AFO51273.1"/>
    <property type="molecule type" value="Genomic_DNA"/>
</dbReference>
<dbReference type="GO" id="GO:0070403">
    <property type="term" value="F:NAD+ binding"/>
    <property type="evidence" value="ECO:0007669"/>
    <property type="project" value="InterPro"/>
</dbReference>
<dbReference type="InterPro" id="IPR006176">
    <property type="entry name" value="3-OHacyl-CoA_DH_NAD-bd"/>
</dbReference>
<dbReference type="InterPro" id="IPR013328">
    <property type="entry name" value="6PGD_dom2"/>
</dbReference>
<evidence type="ECO:0000256" key="2">
    <source>
        <dbReference type="ARBA" id="ARBA00023027"/>
    </source>
</evidence>
<dbReference type="InterPro" id="IPR036291">
    <property type="entry name" value="NAD(P)-bd_dom_sf"/>
</dbReference>
<evidence type="ECO:0000256" key="1">
    <source>
        <dbReference type="ARBA" id="ARBA00023002"/>
    </source>
</evidence>
<dbReference type="AlphaFoldDB" id="I7BHJ7"/>
<dbReference type="SUPFAM" id="SSF48179">
    <property type="entry name" value="6-phosphogluconate dehydrogenase C-terminal domain-like"/>
    <property type="match status" value="2"/>
</dbReference>
<accession>I7BHJ7</accession>
<evidence type="ECO:0000259" key="4">
    <source>
        <dbReference type="Pfam" id="PF02737"/>
    </source>
</evidence>
<dbReference type="NCBIfam" id="NF006124">
    <property type="entry name" value="PRK08268.1"/>
    <property type="match status" value="1"/>
</dbReference>
<feature type="domain" description="3-hydroxyacyl-CoA dehydrogenase NAD binding" evidence="4">
    <location>
        <begin position="7"/>
        <end position="184"/>
    </location>
</feature>
<dbReference type="SUPFAM" id="SSF51735">
    <property type="entry name" value="NAD(P)-binding Rossmann-fold domains"/>
    <property type="match status" value="1"/>
</dbReference>
<dbReference type="FunFam" id="3.40.50.720:FF:000009">
    <property type="entry name" value="Fatty oxidation complex, alpha subunit"/>
    <property type="match status" value="1"/>
</dbReference>
<dbReference type="InterPro" id="IPR006108">
    <property type="entry name" value="3HC_DH_C"/>
</dbReference>
<sequence length="516" mass="55961">MAEIQRVGIIGTGAMGGGIAQICAQAGLSVMLYDASAAAAQACLERLSAVFDTLVGKGRLSAKQRTQAQRNLQVCETLAQLGDCDLVIEAIAERLDAKQQLFMALEQVVAPHCILASNTSSLSITAIAASCQNPSQVAGLHFFNPVPLMKVVEVIDGLRTDPAVARSLMALIERLGYQPVKSRDTPGFIINHAGRAYGTEGLAMLGERVAPVEVIDRILRESMGFRMGPFELFDLTGLDVSQPVMEAIYQQYYQDPRYRPSSISRQMLDAGLLGRKSSQGFYRYPAEQAVDVAAEAQAELDHQLAVWIGVDDSADYALLVSGLQALDVQLDLGTRPAAESLCLLAPYGRDATGSAFAFTTDPRRTLCIDMLPGFDRHRTLMPTPVTDARLLAFAQHALARDGVGVSVIEDSLGFVCQRVMAAIVNLACEIAQQGVASPADIDQAVQLGLGYPHGPLAWGDRLGATRLLTILQRMVETGHDPRYRPSPWLRRRAQLGVSLRHERVAERSFSFDKELQ</sequence>
<dbReference type="PANTHER" id="PTHR48075">
    <property type="entry name" value="3-HYDROXYACYL-COA DEHYDROGENASE FAMILY PROTEIN"/>
    <property type="match status" value="1"/>
</dbReference>
<reference evidence="6" key="1">
    <citation type="journal article" date="2013" name="Microb. Biotechnol.">
        <title>Metabolic potential of the organic-solvent tolerant Pseudomonas putida DOT-T1E deduced from its annotated genome.</title>
        <authorList>
            <person name="Udaondo Z."/>
            <person name="Molina L."/>
            <person name="Daniels C."/>
            <person name="Gomez M.J."/>
            <person name="Molina-Henares M.A."/>
            <person name="Matilla M.A."/>
            <person name="Roca A."/>
            <person name="Fernandez M."/>
            <person name="Duque E."/>
            <person name="Segura A."/>
            <person name="Ramos J.L."/>
        </authorList>
    </citation>
    <scope>NUCLEOTIDE SEQUENCE [LARGE SCALE GENOMIC DNA]</scope>
    <source>
        <strain evidence="6">DOT-T1E</strain>
    </source>
</reference>
<dbReference type="InterPro" id="IPR008927">
    <property type="entry name" value="6-PGluconate_DH-like_C_sf"/>
</dbReference>
<name>I7BHJ7_PSEPT</name>
<evidence type="ECO:0000313" key="6">
    <source>
        <dbReference type="Proteomes" id="UP000006503"/>
    </source>
</evidence>
<dbReference type="Gene3D" id="3.40.50.720">
    <property type="entry name" value="NAD(P)-binding Rossmann-like Domain"/>
    <property type="match status" value="1"/>
</dbReference>